<dbReference type="STRING" id="556484.B7GAL6"/>
<keyword evidence="5" id="KW-1185">Reference proteome</keyword>
<evidence type="ECO:0000256" key="2">
    <source>
        <dbReference type="ARBA" id="ARBA00023043"/>
    </source>
</evidence>
<dbReference type="Pfam" id="PF12796">
    <property type="entry name" value="Ank_2"/>
    <property type="match status" value="1"/>
</dbReference>
<dbReference type="OrthoDB" id="539213at2759"/>
<dbReference type="PROSITE" id="PS50297">
    <property type="entry name" value="ANK_REP_REGION"/>
    <property type="match status" value="1"/>
</dbReference>
<dbReference type="AlphaFoldDB" id="B7GAL6"/>
<dbReference type="PROSITE" id="PS50088">
    <property type="entry name" value="ANK_REPEAT"/>
    <property type="match status" value="1"/>
</dbReference>
<dbReference type="Gene3D" id="1.25.40.20">
    <property type="entry name" value="Ankyrin repeat-containing domain"/>
    <property type="match status" value="2"/>
</dbReference>
<dbReference type="RefSeq" id="XP_002184098.1">
    <property type="nucleotide sequence ID" value="XM_002184062.1"/>
</dbReference>
<dbReference type="eggNOG" id="KOG0510">
    <property type="taxonomic scope" value="Eukaryota"/>
</dbReference>
<evidence type="ECO:0000313" key="5">
    <source>
        <dbReference type="Proteomes" id="UP000000759"/>
    </source>
</evidence>
<dbReference type="Proteomes" id="UP000000759">
    <property type="component" value="Chromosome 22"/>
</dbReference>
<dbReference type="GeneID" id="7195806"/>
<dbReference type="KEGG" id="pti:PHATRDRAFT_40147"/>
<gene>
    <name evidence="4" type="ORF">PHATRDRAFT_40147</name>
</gene>
<dbReference type="InterPro" id="IPR036770">
    <property type="entry name" value="Ankyrin_rpt-contain_sf"/>
</dbReference>
<dbReference type="InParanoid" id="B7GAL6"/>
<dbReference type="Pfam" id="PF00023">
    <property type="entry name" value="Ank"/>
    <property type="match status" value="1"/>
</dbReference>
<sequence length="353" mass="38374">MASCPCQHVPLRLSSFTAAEHGNVSSLRARARNLSGQRDAAGNSPLHAAAQHGHVAATLWLLRYGVVDVNVADGGATPLHRASFSGALGTMRVLLHEETCDLLCPDTSFGDNRTALHKAAAGGRYHAVQLLLDALEERSLLPSALDLIDNHGWTALQVASDCGKRQEKERKSVARWDVVAGGVADWSRCVKLLEAARGGGNRANNKVYPSITKQSSIFNKTRWECEDCEFGQKCTTTAWENAFRTTLLLSTSPDPPKRVALSNDTSMISSIDYLPEVTPSGSQSLARIERKPSTVAQQSLDQPVRKLQYASLSAEPSLSGLGHPCYLCAVNTFVLYPAPDNRLICKRCKRKRN</sequence>
<evidence type="ECO:0000256" key="1">
    <source>
        <dbReference type="ARBA" id="ARBA00022737"/>
    </source>
</evidence>
<name>B7GAL6_PHATC</name>
<reference evidence="5" key="2">
    <citation type="submission" date="2008-08" db="EMBL/GenBank/DDBJ databases">
        <authorList>
            <consortium name="Diatom Consortium"/>
            <person name="Grigoriev I."/>
            <person name="Grimwood J."/>
            <person name="Kuo A."/>
            <person name="Otillar R.P."/>
            <person name="Salamov A."/>
            <person name="Detter J.C."/>
            <person name="Lindquist E."/>
            <person name="Shapiro H."/>
            <person name="Lucas S."/>
            <person name="Glavina del Rio T."/>
            <person name="Pitluck S."/>
            <person name="Rokhsar D."/>
            <person name="Bowler C."/>
        </authorList>
    </citation>
    <scope>GENOME REANNOTATION</scope>
    <source>
        <strain evidence="5">CCAP 1055/1</strain>
    </source>
</reference>
<dbReference type="PANTHER" id="PTHR24203:SF45">
    <property type="entry name" value="ANKYRIN REPEAT DOMAIN 6"/>
    <property type="match status" value="1"/>
</dbReference>
<feature type="repeat" description="ANK" evidence="3">
    <location>
        <begin position="41"/>
        <end position="74"/>
    </location>
</feature>
<dbReference type="SMART" id="SM00248">
    <property type="entry name" value="ANK"/>
    <property type="match status" value="3"/>
</dbReference>
<keyword evidence="2 3" id="KW-0040">ANK repeat</keyword>
<protein>
    <submittedName>
        <fullName evidence="4">Uncharacterized protein</fullName>
    </submittedName>
</protein>
<evidence type="ECO:0000313" key="4">
    <source>
        <dbReference type="EMBL" id="EEC44276.1"/>
    </source>
</evidence>
<dbReference type="SUPFAM" id="SSF48403">
    <property type="entry name" value="Ankyrin repeat"/>
    <property type="match status" value="1"/>
</dbReference>
<dbReference type="HOGENOM" id="CLU_786352_0_0_1"/>
<dbReference type="PANTHER" id="PTHR24203">
    <property type="entry name" value="ANKYRIN REPEAT FAMILY PROTEIN"/>
    <property type="match status" value="1"/>
</dbReference>
<dbReference type="PaxDb" id="2850-Phatr40147"/>
<dbReference type="EMBL" id="CM000624">
    <property type="protein sequence ID" value="EEC44276.1"/>
    <property type="molecule type" value="Genomic_DNA"/>
</dbReference>
<proteinExistence type="predicted"/>
<reference evidence="4 5" key="1">
    <citation type="journal article" date="2008" name="Nature">
        <title>The Phaeodactylum genome reveals the evolutionary history of diatom genomes.</title>
        <authorList>
            <person name="Bowler C."/>
            <person name="Allen A.E."/>
            <person name="Badger J.H."/>
            <person name="Grimwood J."/>
            <person name="Jabbari K."/>
            <person name="Kuo A."/>
            <person name="Maheswari U."/>
            <person name="Martens C."/>
            <person name="Maumus F."/>
            <person name="Otillar R.P."/>
            <person name="Rayko E."/>
            <person name="Salamov A."/>
            <person name="Vandepoele K."/>
            <person name="Beszteri B."/>
            <person name="Gruber A."/>
            <person name="Heijde M."/>
            <person name="Katinka M."/>
            <person name="Mock T."/>
            <person name="Valentin K."/>
            <person name="Verret F."/>
            <person name="Berges J.A."/>
            <person name="Brownlee C."/>
            <person name="Cadoret J.P."/>
            <person name="Chiovitti A."/>
            <person name="Choi C.J."/>
            <person name="Coesel S."/>
            <person name="De Martino A."/>
            <person name="Detter J.C."/>
            <person name="Durkin C."/>
            <person name="Falciatore A."/>
            <person name="Fournet J."/>
            <person name="Haruta M."/>
            <person name="Huysman M.J."/>
            <person name="Jenkins B.D."/>
            <person name="Jiroutova K."/>
            <person name="Jorgensen R.E."/>
            <person name="Joubert Y."/>
            <person name="Kaplan A."/>
            <person name="Kroger N."/>
            <person name="Kroth P.G."/>
            <person name="La Roche J."/>
            <person name="Lindquist E."/>
            <person name="Lommer M."/>
            <person name="Martin-Jezequel V."/>
            <person name="Lopez P.J."/>
            <person name="Lucas S."/>
            <person name="Mangogna M."/>
            <person name="McGinnis K."/>
            <person name="Medlin L.K."/>
            <person name="Montsant A."/>
            <person name="Oudot-Le Secq M.P."/>
            <person name="Napoli C."/>
            <person name="Obornik M."/>
            <person name="Parker M.S."/>
            <person name="Petit J.L."/>
            <person name="Porcel B.M."/>
            <person name="Poulsen N."/>
            <person name="Robison M."/>
            <person name="Rychlewski L."/>
            <person name="Rynearson T.A."/>
            <person name="Schmutz J."/>
            <person name="Shapiro H."/>
            <person name="Siaut M."/>
            <person name="Stanley M."/>
            <person name="Sussman M.R."/>
            <person name="Taylor A.R."/>
            <person name="Vardi A."/>
            <person name="von Dassow P."/>
            <person name="Vyverman W."/>
            <person name="Willis A."/>
            <person name="Wyrwicz L.S."/>
            <person name="Rokhsar D.S."/>
            <person name="Weissenbach J."/>
            <person name="Armbrust E.V."/>
            <person name="Green B.R."/>
            <person name="Van de Peer Y."/>
            <person name="Grigoriev I.V."/>
        </authorList>
    </citation>
    <scope>NUCLEOTIDE SEQUENCE [LARGE SCALE GENOMIC DNA]</scope>
    <source>
        <strain evidence="4 5">CCAP 1055/1</strain>
    </source>
</reference>
<evidence type="ECO:0000256" key="3">
    <source>
        <dbReference type="PROSITE-ProRule" id="PRU00023"/>
    </source>
</evidence>
<organism evidence="4 5">
    <name type="scientific">Phaeodactylum tricornutum (strain CCAP 1055/1)</name>
    <dbReference type="NCBI Taxonomy" id="556484"/>
    <lineage>
        <taxon>Eukaryota</taxon>
        <taxon>Sar</taxon>
        <taxon>Stramenopiles</taxon>
        <taxon>Ochrophyta</taxon>
        <taxon>Bacillariophyta</taxon>
        <taxon>Bacillariophyceae</taxon>
        <taxon>Bacillariophycidae</taxon>
        <taxon>Naviculales</taxon>
        <taxon>Phaeodactylaceae</taxon>
        <taxon>Phaeodactylum</taxon>
    </lineage>
</organism>
<dbReference type="InterPro" id="IPR002110">
    <property type="entry name" value="Ankyrin_rpt"/>
</dbReference>
<keyword evidence="1" id="KW-0677">Repeat</keyword>
<accession>B7GAL6</accession>